<keyword evidence="3" id="KW-1185">Reference proteome</keyword>
<evidence type="ECO:0000313" key="3">
    <source>
        <dbReference type="Proteomes" id="UP000038010"/>
    </source>
</evidence>
<name>A0A0N0NJK3_9EURO</name>
<dbReference type="STRING" id="1664694.A0A0N0NJK3"/>
<dbReference type="GeneID" id="28732588"/>
<gene>
    <name evidence="2" type="ORF">AB675_11828</name>
</gene>
<feature type="compositionally biased region" description="Pro residues" evidence="1">
    <location>
        <begin position="345"/>
        <end position="355"/>
    </location>
</feature>
<evidence type="ECO:0000313" key="2">
    <source>
        <dbReference type="EMBL" id="KPI36749.1"/>
    </source>
</evidence>
<comment type="caution">
    <text evidence="2">The sequence shown here is derived from an EMBL/GenBank/DDBJ whole genome shotgun (WGS) entry which is preliminary data.</text>
</comment>
<protein>
    <submittedName>
        <fullName evidence="2">Uncharacterized protein</fullName>
    </submittedName>
</protein>
<feature type="compositionally biased region" description="Polar residues" evidence="1">
    <location>
        <begin position="266"/>
        <end position="281"/>
    </location>
</feature>
<dbReference type="EMBL" id="LFJN01000028">
    <property type="protein sequence ID" value="KPI36749.1"/>
    <property type="molecule type" value="Genomic_DNA"/>
</dbReference>
<proteinExistence type="predicted"/>
<dbReference type="RefSeq" id="XP_017996712.1">
    <property type="nucleotide sequence ID" value="XM_018140707.1"/>
</dbReference>
<accession>A0A0N0NJK3</accession>
<organism evidence="2 3">
    <name type="scientific">Cyphellophora attinorum</name>
    <dbReference type="NCBI Taxonomy" id="1664694"/>
    <lineage>
        <taxon>Eukaryota</taxon>
        <taxon>Fungi</taxon>
        <taxon>Dikarya</taxon>
        <taxon>Ascomycota</taxon>
        <taxon>Pezizomycotina</taxon>
        <taxon>Eurotiomycetes</taxon>
        <taxon>Chaetothyriomycetidae</taxon>
        <taxon>Chaetothyriales</taxon>
        <taxon>Cyphellophoraceae</taxon>
        <taxon>Cyphellophora</taxon>
    </lineage>
</organism>
<dbReference type="OrthoDB" id="436496at2759"/>
<evidence type="ECO:0000256" key="1">
    <source>
        <dbReference type="SAM" id="MobiDB-lite"/>
    </source>
</evidence>
<dbReference type="VEuPathDB" id="FungiDB:AB675_11828"/>
<feature type="compositionally biased region" description="Low complexity" evidence="1">
    <location>
        <begin position="226"/>
        <end position="265"/>
    </location>
</feature>
<feature type="region of interest" description="Disordered" evidence="1">
    <location>
        <begin position="226"/>
        <end position="365"/>
    </location>
</feature>
<reference evidence="2 3" key="1">
    <citation type="submission" date="2015-06" db="EMBL/GenBank/DDBJ databases">
        <title>Draft genome of the ant-associated black yeast Phialophora attae CBS 131958.</title>
        <authorList>
            <person name="Moreno L.F."/>
            <person name="Stielow B.J."/>
            <person name="de Hoog S."/>
            <person name="Vicente V.A."/>
            <person name="Weiss V.A."/>
            <person name="de Vries M."/>
            <person name="Cruz L.M."/>
            <person name="Souza E.M."/>
        </authorList>
    </citation>
    <scope>NUCLEOTIDE SEQUENCE [LARGE SCALE GENOMIC DNA]</scope>
    <source>
        <strain evidence="2 3">CBS 131958</strain>
    </source>
</reference>
<dbReference type="Proteomes" id="UP000038010">
    <property type="component" value="Unassembled WGS sequence"/>
</dbReference>
<sequence length="471" mass="52450">MVKFRGIEISIISQFDIRKLPEFRFVAKSEADPFTEPPPSPSASAVASCYVPIYAGSQIWFEYAIEGPHPPGAGYFFKLFLDGQLMTSWDCVEKHEYCGKTMYNIICDDKHDIRGAPHMIRQAASFNSAFDGEADPDEKTDVVEIRVYRIEHRQRIRDFDIGTGENAVGRKSTNNIRISDGGLLEPNFPHRRYKYQLLDPTDEPYATFRFYYRTLDFLKRRQIVESAPASYSRSSSATSYHDAPSNADNSSPAASDDTATPAKSSPYPTDQSLKSPASKASNACPPPSESEESLSLVTKDSIEDLPSSVPRSPKSPKSPRSPRSPKSPLRHAETFDEILENSPEALPPPPPPPSPTKMSRLSPRRLLKNDMTVKINGTEFNIERRPSRPLSPFTSGGMLRKLVPSSAPPNVTEFGPTVRDEVEKLEERVRRNDGEAPPMPVVKLTTTTRVERGGSRLIGFLAGRISKRSTQ</sequence>
<dbReference type="AlphaFoldDB" id="A0A0N0NJK3"/>